<reference evidence="1 2" key="1">
    <citation type="submission" date="2017-12" db="EMBL/GenBank/DDBJ databases">
        <title>Comparative genomics of Botrytis spp.</title>
        <authorList>
            <person name="Valero-Jimenez C.A."/>
            <person name="Tapia P."/>
            <person name="Veloso J."/>
            <person name="Silva-Moreno E."/>
            <person name="Staats M."/>
            <person name="Valdes J.H."/>
            <person name="Van Kan J.A.L."/>
        </authorList>
    </citation>
    <scope>NUCLEOTIDE SEQUENCE [LARGE SCALE GENOMIC DNA]</scope>
    <source>
        <strain evidence="1 2">MUCL11595</strain>
    </source>
</reference>
<organism evidence="1 2">
    <name type="scientific">Botryotinia convoluta</name>
    <dbReference type="NCBI Taxonomy" id="54673"/>
    <lineage>
        <taxon>Eukaryota</taxon>
        <taxon>Fungi</taxon>
        <taxon>Dikarya</taxon>
        <taxon>Ascomycota</taxon>
        <taxon>Pezizomycotina</taxon>
        <taxon>Leotiomycetes</taxon>
        <taxon>Helotiales</taxon>
        <taxon>Sclerotiniaceae</taxon>
        <taxon>Botryotinia</taxon>
    </lineage>
</organism>
<dbReference type="AlphaFoldDB" id="A0A4Z1H7P9"/>
<keyword evidence="2" id="KW-1185">Reference proteome</keyword>
<name>A0A4Z1H7P9_9HELO</name>
<comment type="caution">
    <text evidence="1">The sequence shown here is derived from an EMBL/GenBank/DDBJ whole genome shotgun (WGS) entry which is preliminary data.</text>
</comment>
<sequence>MAKGTANGQIKDIWRTRSGVGGRKLEKEILVEALISVRITMGWCPGVFPEFHSLEKSEFGGGNWWRIDLPTSSSQTFDIYSMVR</sequence>
<dbReference type="EMBL" id="PQXN01000454">
    <property type="protein sequence ID" value="TGO44845.1"/>
    <property type="molecule type" value="Genomic_DNA"/>
</dbReference>
<dbReference type="Proteomes" id="UP000297527">
    <property type="component" value="Unassembled WGS sequence"/>
</dbReference>
<evidence type="ECO:0000313" key="1">
    <source>
        <dbReference type="EMBL" id="TGO44845.1"/>
    </source>
</evidence>
<evidence type="ECO:0000313" key="2">
    <source>
        <dbReference type="Proteomes" id="UP000297527"/>
    </source>
</evidence>
<accession>A0A4Z1H7P9</accession>
<protein>
    <submittedName>
        <fullName evidence="1">Uncharacterized protein</fullName>
    </submittedName>
</protein>
<gene>
    <name evidence="1" type="ORF">BCON_0456g00040</name>
</gene>
<proteinExistence type="predicted"/>